<feature type="compositionally biased region" description="Basic residues" evidence="1">
    <location>
        <begin position="104"/>
        <end position="113"/>
    </location>
</feature>
<organism evidence="3 4">
    <name type="scientific">Lodderomyces elongisporus (strain ATCC 11503 / CBS 2605 / JCM 1781 / NBRC 1676 / NRRL YB-4239)</name>
    <name type="common">Yeast</name>
    <name type="synonym">Saccharomyces elongisporus</name>
    <dbReference type="NCBI Taxonomy" id="379508"/>
    <lineage>
        <taxon>Eukaryota</taxon>
        <taxon>Fungi</taxon>
        <taxon>Dikarya</taxon>
        <taxon>Ascomycota</taxon>
        <taxon>Saccharomycotina</taxon>
        <taxon>Pichiomycetes</taxon>
        <taxon>Debaryomycetaceae</taxon>
        <taxon>Candida/Lodderomyces clade</taxon>
        <taxon>Lodderomyces</taxon>
    </lineage>
</organism>
<dbReference type="EMBL" id="CH981526">
    <property type="protein sequence ID" value="EDK44489.1"/>
    <property type="molecule type" value="Genomic_DNA"/>
</dbReference>
<evidence type="ECO:0000313" key="4">
    <source>
        <dbReference type="Proteomes" id="UP000001996"/>
    </source>
</evidence>
<evidence type="ECO:0000259" key="2">
    <source>
        <dbReference type="Pfam" id="PF10338"/>
    </source>
</evidence>
<dbReference type="AlphaFoldDB" id="A5DZ81"/>
<feature type="region of interest" description="Disordered" evidence="1">
    <location>
        <begin position="1"/>
        <end position="23"/>
    </location>
</feature>
<evidence type="ECO:0000256" key="1">
    <source>
        <dbReference type="SAM" id="MobiDB-lite"/>
    </source>
</evidence>
<dbReference type="KEGG" id="lel:PVL30_003513"/>
<feature type="compositionally biased region" description="Polar residues" evidence="1">
    <location>
        <begin position="85"/>
        <end position="96"/>
    </location>
</feature>
<dbReference type="RefSeq" id="XP_001526110.1">
    <property type="nucleotide sequence ID" value="XM_001526060.1"/>
</dbReference>
<feature type="domain" description="DUF2423" evidence="2">
    <location>
        <begin position="1"/>
        <end position="44"/>
    </location>
</feature>
<feature type="compositionally biased region" description="Low complexity" evidence="1">
    <location>
        <begin position="64"/>
        <end position="74"/>
    </location>
</feature>
<feature type="compositionally biased region" description="Basic residues" evidence="1">
    <location>
        <begin position="1"/>
        <end position="17"/>
    </location>
</feature>
<dbReference type="OMA" id="GWRDARH"/>
<feature type="region of interest" description="Disordered" evidence="1">
    <location>
        <begin position="36"/>
        <end position="113"/>
    </location>
</feature>
<feature type="compositionally biased region" description="Basic and acidic residues" evidence="1">
    <location>
        <begin position="36"/>
        <end position="62"/>
    </location>
</feature>
<dbReference type="HOGENOM" id="CLU_125052_1_0_1"/>
<reference evidence="3 4" key="1">
    <citation type="journal article" date="2009" name="Nature">
        <title>Evolution of pathogenicity and sexual reproduction in eight Candida genomes.</title>
        <authorList>
            <person name="Butler G."/>
            <person name="Rasmussen M.D."/>
            <person name="Lin M.F."/>
            <person name="Santos M.A."/>
            <person name="Sakthikumar S."/>
            <person name="Munro C.A."/>
            <person name="Rheinbay E."/>
            <person name="Grabherr M."/>
            <person name="Forche A."/>
            <person name="Reedy J.L."/>
            <person name="Agrafioti I."/>
            <person name="Arnaud M.B."/>
            <person name="Bates S."/>
            <person name="Brown A.J."/>
            <person name="Brunke S."/>
            <person name="Costanzo M.C."/>
            <person name="Fitzpatrick D.A."/>
            <person name="de Groot P.W."/>
            <person name="Harris D."/>
            <person name="Hoyer L.L."/>
            <person name="Hube B."/>
            <person name="Klis F.M."/>
            <person name="Kodira C."/>
            <person name="Lennard N."/>
            <person name="Logue M.E."/>
            <person name="Martin R."/>
            <person name="Neiman A.M."/>
            <person name="Nikolaou E."/>
            <person name="Quail M.A."/>
            <person name="Quinn J."/>
            <person name="Santos M.C."/>
            <person name="Schmitzberger F.F."/>
            <person name="Sherlock G."/>
            <person name="Shah P."/>
            <person name="Silverstein K.A."/>
            <person name="Skrzypek M.S."/>
            <person name="Soll D."/>
            <person name="Staggs R."/>
            <person name="Stansfield I."/>
            <person name="Stumpf M.P."/>
            <person name="Sudbery P.E."/>
            <person name="Srikantha T."/>
            <person name="Zeng Q."/>
            <person name="Berman J."/>
            <person name="Berriman M."/>
            <person name="Heitman J."/>
            <person name="Gow N.A."/>
            <person name="Lorenz M.C."/>
            <person name="Birren B.W."/>
            <person name="Kellis M."/>
            <person name="Cuomo C.A."/>
        </authorList>
    </citation>
    <scope>NUCLEOTIDE SEQUENCE [LARGE SCALE GENOMIC DNA]</scope>
    <source>
        <strain evidence="4">ATCC 11503 / BCRC 21390 / CBS 2605 / JCM 1781 / NBRC 1676 / NRRL YB-4239</strain>
    </source>
</reference>
<dbReference type="OrthoDB" id="4087970at2759"/>
<name>A5DZ81_LODEL</name>
<dbReference type="PANTHER" id="PTHR28219">
    <property type="entry name" value="UPF0642 PROTEIN YBL028C"/>
    <property type="match status" value="1"/>
</dbReference>
<dbReference type="InParanoid" id="A5DZ81"/>
<dbReference type="PANTHER" id="PTHR28219:SF1">
    <property type="entry name" value="UPF0642 PROTEIN YBL028C"/>
    <property type="match status" value="1"/>
</dbReference>
<gene>
    <name evidence="3" type="ORF">LELG_02668</name>
</gene>
<protein>
    <recommendedName>
        <fullName evidence="2">DUF2423 domain-containing protein</fullName>
    </recommendedName>
</protein>
<proteinExistence type="predicted"/>
<keyword evidence="4" id="KW-1185">Reference proteome</keyword>
<accession>A5DZ81</accession>
<dbReference type="VEuPathDB" id="FungiDB:LELG_02668"/>
<dbReference type="eggNOG" id="ENOG502S5RC">
    <property type="taxonomic scope" value="Eukaryota"/>
</dbReference>
<dbReference type="GeneID" id="5233453"/>
<sequence>MAKSLRSKSKLQAKSVKRKGEFAKFVDARNQRIAEKLHQETLKQEAKKKEEKENEGKDKDASDATDAAAAAAMDVDAEKKEKKISTSGWRSSNSQRYKQDQLKKRVKKKVMKF</sequence>
<dbReference type="InterPro" id="IPR019434">
    <property type="entry name" value="DUF2423"/>
</dbReference>
<evidence type="ECO:0000313" key="3">
    <source>
        <dbReference type="EMBL" id="EDK44489.1"/>
    </source>
</evidence>
<dbReference type="Proteomes" id="UP000001996">
    <property type="component" value="Unassembled WGS sequence"/>
</dbReference>
<dbReference type="FunCoup" id="A5DZ81">
    <property type="interactions" value="80"/>
</dbReference>
<dbReference type="STRING" id="379508.A5DZ81"/>
<dbReference type="Pfam" id="PF10338">
    <property type="entry name" value="YBL028C_N"/>
    <property type="match status" value="1"/>
</dbReference>
<dbReference type="GO" id="GO:0030687">
    <property type="term" value="C:preribosome, large subunit precursor"/>
    <property type="evidence" value="ECO:0007669"/>
    <property type="project" value="TreeGrafter"/>
</dbReference>